<gene>
    <name evidence="2" type="ORF">KSP39_PZI020720</name>
</gene>
<comment type="caution">
    <text evidence="2">The sequence shown here is derived from an EMBL/GenBank/DDBJ whole genome shotgun (WGS) entry which is preliminary data.</text>
</comment>
<name>A0AAP0B0M5_9ASPA</name>
<feature type="region of interest" description="Disordered" evidence="1">
    <location>
        <begin position="124"/>
        <end position="153"/>
    </location>
</feature>
<reference evidence="2 3" key="1">
    <citation type="journal article" date="2022" name="Nat. Plants">
        <title>Genomes of leafy and leafless Platanthera orchids illuminate the evolution of mycoheterotrophy.</title>
        <authorList>
            <person name="Li M.H."/>
            <person name="Liu K.W."/>
            <person name="Li Z."/>
            <person name="Lu H.C."/>
            <person name="Ye Q.L."/>
            <person name="Zhang D."/>
            <person name="Wang J.Y."/>
            <person name="Li Y.F."/>
            <person name="Zhong Z.M."/>
            <person name="Liu X."/>
            <person name="Yu X."/>
            <person name="Liu D.K."/>
            <person name="Tu X.D."/>
            <person name="Liu B."/>
            <person name="Hao Y."/>
            <person name="Liao X.Y."/>
            <person name="Jiang Y.T."/>
            <person name="Sun W.H."/>
            <person name="Chen J."/>
            <person name="Chen Y.Q."/>
            <person name="Ai Y."/>
            <person name="Zhai J.W."/>
            <person name="Wu S.S."/>
            <person name="Zhou Z."/>
            <person name="Hsiao Y.Y."/>
            <person name="Wu W.L."/>
            <person name="Chen Y.Y."/>
            <person name="Lin Y.F."/>
            <person name="Hsu J.L."/>
            <person name="Li C.Y."/>
            <person name="Wang Z.W."/>
            <person name="Zhao X."/>
            <person name="Zhong W.Y."/>
            <person name="Ma X.K."/>
            <person name="Ma L."/>
            <person name="Huang J."/>
            <person name="Chen G.Z."/>
            <person name="Huang M.Z."/>
            <person name="Huang L."/>
            <person name="Peng D.H."/>
            <person name="Luo Y.B."/>
            <person name="Zou S.Q."/>
            <person name="Chen S.P."/>
            <person name="Lan S."/>
            <person name="Tsai W.C."/>
            <person name="Van de Peer Y."/>
            <person name="Liu Z.J."/>
        </authorList>
    </citation>
    <scope>NUCLEOTIDE SEQUENCE [LARGE SCALE GENOMIC DNA]</scope>
    <source>
        <strain evidence="2">Lor287</strain>
    </source>
</reference>
<proteinExistence type="predicted"/>
<evidence type="ECO:0000313" key="3">
    <source>
        <dbReference type="Proteomes" id="UP001418222"/>
    </source>
</evidence>
<evidence type="ECO:0000313" key="2">
    <source>
        <dbReference type="EMBL" id="KAK8921885.1"/>
    </source>
</evidence>
<protein>
    <submittedName>
        <fullName evidence="2">Uncharacterized protein</fullName>
    </submittedName>
</protein>
<organism evidence="2 3">
    <name type="scientific">Platanthera zijinensis</name>
    <dbReference type="NCBI Taxonomy" id="2320716"/>
    <lineage>
        <taxon>Eukaryota</taxon>
        <taxon>Viridiplantae</taxon>
        <taxon>Streptophyta</taxon>
        <taxon>Embryophyta</taxon>
        <taxon>Tracheophyta</taxon>
        <taxon>Spermatophyta</taxon>
        <taxon>Magnoliopsida</taxon>
        <taxon>Liliopsida</taxon>
        <taxon>Asparagales</taxon>
        <taxon>Orchidaceae</taxon>
        <taxon>Orchidoideae</taxon>
        <taxon>Orchideae</taxon>
        <taxon>Orchidinae</taxon>
        <taxon>Platanthera</taxon>
    </lineage>
</organism>
<dbReference type="EMBL" id="JBBWWQ010000018">
    <property type="protein sequence ID" value="KAK8921885.1"/>
    <property type="molecule type" value="Genomic_DNA"/>
</dbReference>
<keyword evidence="3" id="KW-1185">Reference proteome</keyword>
<evidence type="ECO:0000256" key="1">
    <source>
        <dbReference type="SAM" id="MobiDB-lite"/>
    </source>
</evidence>
<feature type="region of interest" description="Disordered" evidence="1">
    <location>
        <begin position="71"/>
        <end position="90"/>
    </location>
</feature>
<sequence>MRVVIRVTDGGTHGEPIGRRRKEATLRPAEGSVVACEGAGLGAGRHLRGQGGEPRLAGMMPTVLHGWPRPLPAMAASPSRGWRPAGAGGGRVRPAKHAWPACGPRFSIRLWVAALSCGRYGYGIPEGQKSSREPPVWGGRPPDGERGPALPGG</sequence>
<dbReference type="AlphaFoldDB" id="A0AAP0B0M5"/>
<accession>A0AAP0B0M5</accession>
<dbReference type="Proteomes" id="UP001418222">
    <property type="component" value="Unassembled WGS sequence"/>
</dbReference>